<dbReference type="OrthoDB" id="9767928at2"/>
<dbReference type="SUPFAM" id="SSF55326">
    <property type="entry name" value="PurM N-terminal domain-like"/>
    <property type="match status" value="1"/>
</dbReference>
<dbReference type="InterPro" id="IPR006283">
    <property type="entry name" value="ThiL-like"/>
</dbReference>
<comment type="caution">
    <text evidence="4">The sequence shown here is derived from an EMBL/GenBank/DDBJ whole genome shotgun (WGS) entry which is preliminary data.</text>
</comment>
<dbReference type="Proteomes" id="UP000241118">
    <property type="component" value="Unassembled WGS sequence"/>
</dbReference>
<dbReference type="SUPFAM" id="SSF56042">
    <property type="entry name" value="PurM C-terminal domain-like"/>
    <property type="match status" value="1"/>
</dbReference>
<dbReference type="PANTHER" id="PTHR30270:SF3">
    <property type="entry name" value="THIAMINE-MONOPHOSPHATE KINASE"/>
    <property type="match status" value="1"/>
</dbReference>
<dbReference type="PIRSF" id="PIRSF005303">
    <property type="entry name" value="Thiam_monoph_kin"/>
    <property type="match status" value="1"/>
</dbReference>
<dbReference type="GO" id="GO:0009228">
    <property type="term" value="P:thiamine biosynthetic process"/>
    <property type="evidence" value="ECO:0007669"/>
    <property type="project" value="UniProtKB-KW"/>
</dbReference>
<dbReference type="PANTHER" id="PTHR30270">
    <property type="entry name" value="THIAMINE-MONOPHOSPHATE KINASE"/>
    <property type="match status" value="1"/>
</dbReference>
<sequence>MSTEPVFSDEPTRLADTIVRIFGDQVGEFAPVRWPEGGAVDLIAGADAQDDCAVFRLSGDHDLVVGSDYVRGPKFRLYEMGHLDEYDLGYYLVAANVSDIAAMGATPIGVLSVVRYPPDMTDDLFERVMQGIHDACSRFGCLNVGGDIGGAERLILSATALGVCPGGGSLLRSGAKPGDVVCLTSPTGLAGAAMAYLRADKPDDVIDEQHLATMLANWKRPHARVHEGRALRASGVVTSCQDTSDGLKATLESIASASGVGITVQERDLPIPEGVAAVAEHLDLDPLGVVMGDSVDFELVFTVARAEVEGLAERLDFHRIGVVRQDAGVVLARGDGTVTPLPGKAWRHVSDDPGGRRA</sequence>
<proteinExistence type="inferred from homology"/>
<dbReference type="Gene3D" id="3.30.1330.10">
    <property type="entry name" value="PurM-like, N-terminal domain"/>
    <property type="match status" value="1"/>
</dbReference>
<feature type="binding site" evidence="1">
    <location>
        <position position="68"/>
    </location>
    <ligand>
        <name>Mg(2+)</name>
        <dbReference type="ChEBI" id="CHEBI:18420"/>
        <label>2</label>
    </ligand>
</feature>
<dbReference type="Pfam" id="PF00586">
    <property type="entry name" value="AIRS"/>
    <property type="match status" value="1"/>
</dbReference>
<keyword evidence="1" id="KW-0460">Magnesium</keyword>
<feature type="binding site" evidence="1">
    <location>
        <position position="346"/>
    </location>
    <ligand>
        <name>substrate</name>
    </ligand>
</feature>
<feature type="binding site" evidence="1">
    <location>
        <position position="99"/>
    </location>
    <ligand>
        <name>Mg(2+)</name>
        <dbReference type="ChEBI" id="CHEBI:18420"/>
        <label>3</label>
    </ligand>
</feature>
<dbReference type="GO" id="GO:0005524">
    <property type="term" value="F:ATP binding"/>
    <property type="evidence" value="ECO:0007669"/>
    <property type="project" value="UniProtKB-UniRule"/>
</dbReference>
<keyword evidence="1" id="KW-0479">Metal-binding</keyword>
<feature type="domain" description="PurM-like N-terminal" evidence="2">
    <location>
        <begin position="50"/>
        <end position="163"/>
    </location>
</feature>
<feature type="binding site" evidence="1">
    <location>
        <position position="245"/>
    </location>
    <ligand>
        <name>Mg(2+)</name>
        <dbReference type="ChEBI" id="CHEBI:18420"/>
        <label>5</label>
    </ligand>
</feature>
<reference evidence="4 5" key="1">
    <citation type="submission" date="2018-03" db="EMBL/GenBank/DDBJ databases">
        <title>Genomic Encyclopedia of Type Strains, Phase III (KMG-III): the genomes of soil and plant-associated and newly described type strains.</title>
        <authorList>
            <person name="Whitman W."/>
        </authorList>
    </citation>
    <scope>NUCLEOTIDE SEQUENCE [LARGE SCALE GENOMIC DNA]</scope>
    <source>
        <strain evidence="4 5">CGMCC 4.7097</strain>
    </source>
</reference>
<keyword evidence="1" id="KW-0784">Thiamine biosynthesis</keyword>
<feature type="binding site" evidence="1">
    <location>
        <position position="51"/>
    </location>
    <ligand>
        <name>Mg(2+)</name>
        <dbReference type="ChEBI" id="CHEBI:18420"/>
        <label>3</label>
    </ligand>
</feature>
<keyword evidence="5" id="KW-1185">Reference proteome</keyword>
<dbReference type="GO" id="GO:0000287">
    <property type="term" value="F:magnesium ion binding"/>
    <property type="evidence" value="ECO:0007669"/>
    <property type="project" value="UniProtKB-UniRule"/>
</dbReference>
<dbReference type="EC" id="2.7.4.16" evidence="1"/>
<dbReference type="CDD" id="cd02194">
    <property type="entry name" value="ThiL"/>
    <property type="match status" value="1"/>
</dbReference>
<evidence type="ECO:0000256" key="1">
    <source>
        <dbReference type="HAMAP-Rule" id="MF_02128"/>
    </source>
</evidence>
<feature type="binding site" evidence="1">
    <location>
        <position position="68"/>
    </location>
    <ligand>
        <name>Mg(2+)</name>
        <dbReference type="ChEBI" id="CHEBI:18420"/>
        <label>1</label>
    </ligand>
</feature>
<dbReference type="InterPro" id="IPR010918">
    <property type="entry name" value="PurM-like_C_dom"/>
</dbReference>
<dbReference type="Gene3D" id="3.90.650.10">
    <property type="entry name" value="PurM-like C-terminal domain"/>
    <property type="match status" value="1"/>
</dbReference>
<keyword evidence="1" id="KW-0547">Nucleotide-binding</keyword>
<keyword evidence="1 4" id="KW-0418">Kinase</keyword>
<dbReference type="UniPathway" id="UPA00060">
    <property type="reaction ID" value="UER00142"/>
</dbReference>
<keyword evidence="1" id="KW-0808">Transferase</keyword>
<dbReference type="InterPro" id="IPR036921">
    <property type="entry name" value="PurM-like_N_sf"/>
</dbReference>
<accession>A0A2P8IAP1</accession>
<gene>
    <name evidence="1" type="primary">thiL</name>
    <name evidence="4" type="ORF">B0I31_105495</name>
</gene>
<feature type="binding site" evidence="1">
    <location>
        <begin position="146"/>
        <end position="147"/>
    </location>
    <ligand>
        <name>ATP</name>
        <dbReference type="ChEBI" id="CHEBI:30616"/>
    </ligand>
</feature>
<comment type="similarity">
    <text evidence="1">Belongs to the thiamine-monophosphate kinase family.</text>
</comment>
<name>A0A2P8IAP1_SACCR</name>
<feature type="binding site" evidence="1">
    <location>
        <position position="99"/>
    </location>
    <ligand>
        <name>Mg(2+)</name>
        <dbReference type="ChEBI" id="CHEBI:18420"/>
        <label>4</label>
    </ligand>
</feature>
<feature type="binding site" evidence="1">
    <location>
        <position position="242"/>
    </location>
    <ligand>
        <name>Mg(2+)</name>
        <dbReference type="ChEBI" id="CHEBI:18420"/>
        <label>3</label>
    </ligand>
</feature>
<comment type="pathway">
    <text evidence="1">Cofactor biosynthesis; thiamine diphosphate biosynthesis; thiamine diphosphate from thiamine phosphate: step 1/1.</text>
</comment>
<comment type="caution">
    <text evidence="1">Lacks conserved residue(s) required for the propagation of feature annotation.</text>
</comment>
<comment type="catalytic activity">
    <reaction evidence="1">
        <text>thiamine phosphate + ATP = thiamine diphosphate + ADP</text>
        <dbReference type="Rhea" id="RHEA:15913"/>
        <dbReference type="ChEBI" id="CHEBI:30616"/>
        <dbReference type="ChEBI" id="CHEBI:37575"/>
        <dbReference type="ChEBI" id="CHEBI:58937"/>
        <dbReference type="ChEBI" id="CHEBI:456216"/>
        <dbReference type="EC" id="2.7.4.16"/>
    </reaction>
</comment>
<evidence type="ECO:0000259" key="2">
    <source>
        <dbReference type="Pfam" id="PF00586"/>
    </source>
</evidence>
<feature type="binding site" evidence="1">
    <location>
        <position position="67"/>
    </location>
    <ligand>
        <name>Mg(2+)</name>
        <dbReference type="ChEBI" id="CHEBI:18420"/>
        <label>1</label>
    </ligand>
</feature>
<evidence type="ECO:0000313" key="4">
    <source>
        <dbReference type="EMBL" id="PSL55529.1"/>
    </source>
</evidence>
<dbReference type="RefSeq" id="WP_106616377.1">
    <property type="nucleotide sequence ID" value="NZ_PYAX01000005.1"/>
</dbReference>
<organism evidence="4 5">
    <name type="scientific">Saccharothrix carnea</name>
    <dbReference type="NCBI Taxonomy" id="1280637"/>
    <lineage>
        <taxon>Bacteria</taxon>
        <taxon>Bacillati</taxon>
        <taxon>Actinomycetota</taxon>
        <taxon>Actinomycetes</taxon>
        <taxon>Pseudonocardiales</taxon>
        <taxon>Pseudonocardiaceae</taxon>
        <taxon>Saccharothrix</taxon>
    </lineage>
</organism>
<dbReference type="EMBL" id="PYAX01000005">
    <property type="protein sequence ID" value="PSL55529.1"/>
    <property type="molecule type" value="Genomic_DNA"/>
</dbReference>
<feature type="binding site" evidence="1">
    <location>
        <position position="51"/>
    </location>
    <ligand>
        <name>Mg(2+)</name>
        <dbReference type="ChEBI" id="CHEBI:18420"/>
        <label>4</label>
    </ligand>
</feature>
<dbReference type="InterPro" id="IPR036676">
    <property type="entry name" value="PurM-like_C_sf"/>
</dbReference>
<dbReference type="GO" id="GO:0009030">
    <property type="term" value="F:thiamine-phosphate kinase activity"/>
    <property type="evidence" value="ECO:0007669"/>
    <property type="project" value="UniProtKB-UniRule"/>
</dbReference>
<comment type="function">
    <text evidence="1">Catalyzes the ATP-dependent phosphorylation of thiamine-monophosphate (TMP) to form thiamine-pyrophosphate (TPP), the active form of vitamin B1.</text>
</comment>
<feature type="binding site" evidence="1">
    <location>
        <position position="244"/>
    </location>
    <ligand>
        <name>ATP</name>
        <dbReference type="ChEBI" id="CHEBI:30616"/>
    </ligand>
</feature>
<evidence type="ECO:0000313" key="5">
    <source>
        <dbReference type="Proteomes" id="UP000241118"/>
    </source>
</evidence>
<keyword evidence="1" id="KW-0067">ATP-binding</keyword>
<dbReference type="HAMAP" id="MF_02128">
    <property type="entry name" value="TMP_kinase"/>
    <property type="match status" value="1"/>
</dbReference>
<evidence type="ECO:0000259" key="3">
    <source>
        <dbReference type="Pfam" id="PF02769"/>
    </source>
</evidence>
<comment type="miscellaneous">
    <text evidence="1">Reaction mechanism of ThiL seems to utilize a direct, inline transfer of the gamma-phosphate of ATP to TMP rather than a phosphorylated enzyme intermediate.</text>
</comment>
<dbReference type="Pfam" id="PF02769">
    <property type="entry name" value="AIRS_C"/>
    <property type="match status" value="1"/>
</dbReference>
<dbReference type="GO" id="GO:0009229">
    <property type="term" value="P:thiamine diphosphate biosynthetic process"/>
    <property type="evidence" value="ECO:0007669"/>
    <property type="project" value="UniProtKB-UniRule"/>
</dbReference>
<protein>
    <recommendedName>
        <fullName evidence="1">Thiamine-monophosphate kinase</fullName>
        <shortName evidence="1">TMP kinase</shortName>
        <shortName evidence="1">Thiamine-phosphate kinase</shortName>
        <ecNumber evidence="1">2.7.4.16</ecNumber>
    </recommendedName>
</protein>
<dbReference type="NCBIfam" id="TIGR01379">
    <property type="entry name" value="thiL"/>
    <property type="match status" value="1"/>
</dbReference>
<feature type="binding site" evidence="1">
    <location>
        <position position="172"/>
    </location>
    <ligand>
        <name>ATP</name>
        <dbReference type="ChEBI" id="CHEBI:30616"/>
    </ligand>
</feature>
<feature type="binding site" evidence="1">
    <location>
        <position position="147"/>
    </location>
    <ligand>
        <name>Mg(2+)</name>
        <dbReference type="ChEBI" id="CHEBI:18420"/>
        <label>1</label>
    </ligand>
</feature>
<dbReference type="AlphaFoldDB" id="A0A2P8IAP1"/>
<feature type="binding site" evidence="1">
    <location>
        <position position="99"/>
    </location>
    <ligand>
        <name>Mg(2+)</name>
        <dbReference type="ChEBI" id="CHEBI:18420"/>
        <label>2</label>
    </ligand>
</feature>
<dbReference type="InterPro" id="IPR016188">
    <property type="entry name" value="PurM-like_N"/>
</dbReference>
<feature type="domain" description="PurM-like C-terminal" evidence="3">
    <location>
        <begin position="176"/>
        <end position="329"/>
    </location>
</feature>